<sequence>MKKILAIAGVVLFLASCNQQQIEKTGYVNNTKVVSDFKEMKVAQEKWTKRNNEVRAELEEKAKQFQIEVQGYQNIQKSMSPVNRQKKEQELMAKQQALQKEQQAKMQEIQKGSQAEIDSIINKVKDFIVEYGKKNEYTYIYGDTEASNILYGKKELDLTEIILKELNGEDSTATETKE</sequence>
<dbReference type="InterPro" id="IPR024930">
    <property type="entry name" value="Skp_dom_sf"/>
</dbReference>
<evidence type="ECO:0000256" key="3">
    <source>
        <dbReference type="SAM" id="Coils"/>
    </source>
</evidence>
<dbReference type="PROSITE" id="PS51257">
    <property type="entry name" value="PROKAR_LIPOPROTEIN"/>
    <property type="match status" value="1"/>
</dbReference>
<organism evidence="4 5">
    <name type="scientific">Aquimarina algicola</name>
    <dbReference type="NCBI Taxonomy" id="2589995"/>
    <lineage>
        <taxon>Bacteria</taxon>
        <taxon>Pseudomonadati</taxon>
        <taxon>Bacteroidota</taxon>
        <taxon>Flavobacteriia</taxon>
        <taxon>Flavobacteriales</taxon>
        <taxon>Flavobacteriaceae</taxon>
        <taxon>Aquimarina</taxon>
    </lineage>
</organism>
<gene>
    <name evidence="4" type="ORF">FHK87_09760</name>
</gene>
<keyword evidence="3" id="KW-0175">Coiled coil</keyword>
<keyword evidence="2" id="KW-0732">Signal</keyword>
<name>A0A504JM24_9FLAO</name>
<reference evidence="4 5" key="1">
    <citation type="submission" date="2019-06" db="EMBL/GenBank/DDBJ databases">
        <authorList>
            <person name="Meng X."/>
        </authorList>
    </citation>
    <scope>NUCLEOTIDE SEQUENCE [LARGE SCALE GENOMIC DNA]</scope>
    <source>
        <strain evidence="4 5">M625</strain>
    </source>
</reference>
<keyword evidence="5" id="KW-1185">Reference proteome</keyword>
<dbReference type="OrthoDB" id="1145062at2"/>
<dbReference type="PANTHER" id="PTHR35089:SF1">
    <property type="entry name" value="CHAPERONE PROTEIN SKP"/>
    <property type="match status" value="1"/>
</dbReference>
<dbReference type="AlphaFoldDB" id="A0A504JM24"/>
<evidence type="ECO:0000313" key="4">
    <source>
        <dbReference type="EMBL" id="TPN87849.1"/>
    </source>
</evidence>
<proteinExistence type="inferred from homology"/>
<dbReference type="SUPFAM" id="SSF111384">
    <property type="entry name" value="OmpH-like"/>
    <property type="match status" value="1"/>
</dbReference>
<dbReference type="GO" id="GO:0005829">
    <property type="term" value="C:cytosol"/>
    <property type="evidence" value="ECO:0007669"/>
    <property type="project" value="TreeGrafter"/>
</dbReference>
<dbReference type="Proteomes" id="UP000315540">
    <property type="component" value="Unassembled WGS sequence"/>
</dbReference>
<dbReference type="Gene3D" id="3.30.910.20">
    <property type="entry name" value="Skp domain"/>
    <property type="match status" value="1"/>
</dbReference>
<comment type="similarity">
    <text evidence="1">Belongs to the Skp family.</text>
</comment>
<dbReference type="SMART" id="SM00935">
    <property type="entry name" value="OmpH"/>
    <property type="match status" value="1"/>
</dbReference>
<dbReference type="GO" id="GO:0050821">
    <property type="term" value="P:protein stabilization"/>
    <property type="evidence" value="ECO:0007669"/>
    <property type="project" value="TreeGrafter"/>
</dbReference>
<evidence type="ECO:0000313" key="5">
    <source>
        <dbReference type="Proteomes" id="UP000315540"/>
    </source>
</evidence>
<dbReference type="PANTHER" id="PTHR35089">
    <property type="entry name" value="CHAPERONE PROTEIN SKP"/>
    <property type="match status" value="1"/>
</dbReference>
<protein>
    <submittedName>
        <fullName evidence="4">OmpH family outer membrane protein</fullName>
    </submittedName>
</protein>
<accession>A0A504JM24</accession>
<dbReference type="InterPro" id="IPR005632">
    <property type="entry name" value="Chaperone_Skp"/>
</dbReference>
<dbReference type="EMBL" id="VFWZ01000002">
    <property type="protein sequence ID" value="TPN87849.1"/>
    <property type="molecule type" value="Genomic_DNA"/>
</dbReference>
<comment type="caution">
    <text evidence="4">The sequence shown here is derived from an EMBL/GenBank/DDBJ whole genome shotgun (WGS) entry which is preliminary data.</text>
</comment>
<evidence type="ECO:0000256" key="1">
    <source>
        <dbReference type="ARBA" id="ARBA00009091"/>
    </source>
</evidence>
<dbReference type="RefSeq" id="WP_140592488.1">
    <property type="nucleotide sequence ID" value="NZ_VFWZ01000002.1"/>
</dbReference>
<feature type="coiled-coil region" evidence="3">
    <location>
        <begin position="44"/>
        <end position="104"/>
    </location>
</feature>
<dbReference type="GO" id="GO:0051082">
    <property type="term" value="F:unfolded protein binding"/>
    <property type="evidence" value="ECO:0007669"/>
    <property type="project" value="InterPro"/>
</dbReference>
<dbReference type="Pfam" id="PF03938">
    <property type="entry name" value="OmpH"/>
    <property type="match status" value="1"/>
</dbReference>
<evidence type="ECO:0000256" key="2">
    <source>
        <dbReference type="ARBA" id="ARBA00022729"/>
    </source>
</evidence>